<dbReference type="EMBL" id="BA000012">
    <property type="protein sequence ID" value="BAB51946.1"/>
    <property type="molecule type" value="Genomic_DNA"/>
</dbReference>
<name>Q98BM6_RHILO</name>
<protein>
    <submittedName>
        <fullName evidence="1">Mlr5505 protein</fullName>
    </submittedName>
</protein>
<evidence type="ECO:0000313" key="2">
    <source>
        <dbReference type="Proteomes" id="UP000000552"/>
    </source>
</evidence>
<dbReference type="Proteomes" id="UP000000552">
    <property type="component" value="Chromosome"/>
</dbReference>
<dbReference type="AlphaFoldDB" id="Q98BM6"/>
<sequence>MKVELSGDAPMTEEPSERLIEQRIRNRIYEILEILADCDAGVDIVGIKGYFYLFEDFVHRPSIEAGTSALSKDERAVVLEIAEFLEAASETNPDFTKAEFIDSDWPGRIAPAARGARALFLRRGLFSEKVEELEPGQSAAIAAGR</sequence>
<dbReference type="HOGENOM" id="CLU_121327_0_0_5"/>
<dbReference type="KEGG" id="mlo:mlr5505"/>
<proteinExistence type="predicted"/>
<gene>
    <name evidence="1" type="ordered locus">mlr5505</name>
</gene>
<organism evidence="1 2">
    <name type="scientific">Mesorhizobium japonicum (strain LMG 29417 / CECT 9101 / MAFF 303099)</name>
    <name type="common">Mesorhizobium loti (strain MAFF 303099)</name>
    <dbReference type="NCBI Taxonomy" id="266835"/>
    <lineage>
        <taxon>Bacteria</taxon>
        <taxon>Pseudomonadati</taxon>
        <taxon>Pseudomonadota</taxon>
        <taxon>Alphaproteobacteria</taxon>
        <taxon>Hyphomicrobiales</taxon>
        <taxon>Phyllobacteriaceae</taxon>
        <taxon>Mesorhizobium</taxon>
    </lineage>
</organism>
<accession>Q98BM6</accession>
<dbReference type="eggNOG" id="ENOG5033HNC">
    <property type="taxonomic scope" value="Bacteria"/>
</dbReference>
<evidence type="ECO:0000313" key="1">
    <source>
        <dbReference type="EMBL" id="BAB51946.1"/>
    </source>
</evidence>
<reference evidence="1 2" key="1">
    <citation type="journal article" date="2000" name="DNA Res.">
        <title>Complete genome structure of the nitrogen-fixing symbiotic bacterium Mesorhizobium loti.</title>
        <authorList>
            <person name="Kaneko T."/>
            <person name="Nakamura Y."/>
            <person name="Sato S."/>
            <person name="Asamizu E."/>
            <person name="Kato T."/>
            <person name="Sasamoto S."/>
            <person name="Watanabe A."/>
            <person name="Idesawa K."/>
            <person name="Ishikawa A."/>
            <person name="Kawashima K."/>
            <person name="Kimura T."/>
            <person name="Kishida Y."/>
            <person name="Kiyokawa C."/>
            <person name="Kohara M."/>
            <person name="Matsumoto M."/>
            <person name="Matsuno A."/>
            <person name="Mochizuki Y."/>
            <person name="Nakayama S."/>
            <person name="Nakazaki N."/>
            <person name="Shimpo S."/>
            <person name="Sugimoto M."/>
            <person name="Takeuchi C."/>
            <person name="Yamada M."/>
            <person name="Tabata S."/>
        </authorList>
    </citation>
    <scope>NUCLEOTIDE SEQUENCE [LARGE SCALE GENOMIC DNA]</scope>
    <source>
        <strain evidence="2">LMG 29417 / CECT 9101 / MAFF 303099</strain>
    </source>
</reference>